<dbReference type="SUPFAM" id="SSF54373">
    <property type="entry name" value="FAD-linked reductases, C-terminal domain"/>
    <property type="match status" value="1"/>
</dbReference>
<dbReference type="RefSeq" id="WP_289843385.1">
    <property type="nucleotide sequence ID" value="NZ_CATKSH010000001.1"/>
</dbReference>
<dbReference type="Gene3D" id="3.30.9.10">
    <property type="entry name" value="D-Amino Acid Oxidase, subunit A, domain 2"/>
    <property type="match status" value="1"/>
</dbReference>
<dbReference type="GO" id="GO:0008718">
    <property type="term" value="F:D-amino-acid dehydrogenase activity"/>
    <property type="evidence" value="ECO:0007669"/>
    <property type="project" value="TreeGrafter"/>
</dbReference>
<evidence type="ECO:0000256" key="3">
    <source>
        <dbReference type="SAM" id="Phobius"/>
    </source>
</evidence>
<dbReference type="Pfam" id="PF01266">
    <property type="entry name" value="DAO"/>
    <property type="match status" value="1"/>
</dbReference>
<evidence type="ECO:0000313" key="6">
    <source>
        <dbReference type="Proteomes" id="UP001176960"/>
    </source>
</evidence>
<keyword evidence="2" id="KW-0560">Oxidoreductase</keyword>
<dbReference type="PANTHER" id="PTHR13847">
    <property type="entry name" value="SARCOSINE DEHYDROGENASE-RELATED"/>
    <property type="match status" value="1"/>
</dbReference>
<dbReference type="EMBL" id="CATKSH010000001">
    <property type="protein sequence ID" value="CAI9119361.1"/>
    <property type="molecule type" value="Genomic_DNA"/>
</dbReference>
<dbReference type="Gene3D" id="3.50.50.60">
    <property type="entry name" value="FAD/NAD(P)-binding domain"/>
    <property type="match status" value="2"/>
</dbReference>
<protein>
    <submittedName>
        <fullName evidence="5">FAD-dependent oxidoreductase</fullName>
    </submittedName>
</protein>
<evidence type="ECO:0000259" key="4">
    <source>
        <dbReference type="Pfam" id="PF01266"/>
    </source>
</evidence>
<dbReference type="InterPro" id="IPR036188">
    <property type="entry name" value="FAD/NAD-bd_sf"/>
</dbReference>
<dbReference type="SUPFAM" id="SSF51905">
    <property type="entry name" value="FAD/NAD(P)-binding domain"/>
    <property type="match status" value="1"/>
</dbReference>
<gene>
    <name evidence="5" type="ORF">LMG32879_000175</name>
</gene>
<reference evidence="5" key="1">
    <citation type="submission" date="2023-03" db="EMBL/GenBank/DDBJ databases">
        <authorList>
            <person name="Cleenwerck I."/>
        </authorList>
    </citation>
    <scope>NUCLEOTIDE SEQUENCE</scope>
    <source>
        <strain evidence="5">LMG 32879</strain>
    </source>
</reference>
<sequence length="417" mass="44566">METSRHIVVIGGGVVGLCAAYALLRRGHEVTLIEALPQVGHQASYANGGQLSYRYVSPLADAGVPTDAIRWLFRADSPIALTLRADCRQWRWLLEFLRACRADINRAHAALLLELALRARDSLTSWRHEGLGAFDWRQAGKLVIHRRSAALKKAAAHIVQQDLQHVLTADECIATEPALDTMRGRFAGGIFTPDEEVADCAKFCEVLDAKMSENPLFSRLKGEATLHSGSGGGRELRASVMVEGVTVDADDVVVAAGLNAAGLLRRCGVDVPIYGLKGYSLTVTHPQGVVPSISVTDYANRVVYARLGDRLRAAAMVDIGATQAAPNPRRIAQLRKLAQDIFPLADDYAHADVWAGFRPATPTGLPIVGRAPGFSNLYIDAGQGALGFTLAPGCGEVIADLISGDTLPSSMTAFGLA</sequence>
<keyword evidence="3" id="KW-0812">Transmembrane</keyword>
<proteinExistence type="inferred from homology"/>
<dbReference type="GO" id="GO:0005886">
    <property type="term" value="C:plasma membrane"/>
    <property type="evidence" value="ECO:0007669"/>
    <property type="project" value="TreeGrafter"/>
</dbReference>
<dbReference type="InterPro" id="IPR006076">
    <property type="entry name" value="FAD-dep_OxRdtase"/>
</dbReference>
<dbReference type="AlphaFoldDB" id="A0AA35UNR6"/>
<evidence type="ECO:0000313" key="5">
    <source>
        <dbReference type="EMBL" id="CAI9119361.1"/>
    </source>
</evidence>
<evidence type="ECO:0000256" key="1">
    <source>
        <dbReference type="ARBA" id="ARBA00009410"/>
    </source>
</evidence>
<dbReference type="Proteomes" id="UP001176960">
    <property type="component" value="Unassembled WGS sequence"/>
</dbReference>
<dbReference type="PANTHER" id="PTHR13847:SF280">
    <property type="entry name" value="D-AMINO ACID DEHYDROGENASE"/>
    <property type="match status" value="1"/>
</dbReference>
<keyword evidence="3" id="KW-0472">Membrane</keyword>
<keyword evidence="6" id="KW-1185">Reference proteome</keyword>
<comment type="similarity">
    <text evidence="1">Belongs to the DadA oxidoreductase family.</text>
</comment>
<organism evidence="5 6">
    <name type="scientific">Brytella acorum</name>
    <dbReference type="NCBI Taxonomy" id="2959299"/>
    <lineage>
        <taxon>Bacteria</taxon>
        <taxon>Pseudomonadati</taxon>
        <taxon>Pseudomonadota</taxon>
        <taxon>Alphaproteobacteria</taxon>
        <taxon>Acetobacterales</taxon>
        <taxon>Acetobacteraceae</taxon>
        <taxon>Brytella</taxon>
    </lineage>
</organism>
<evidence type="ECO:0000256" key="2">
    <source>
        <dbReference type="ARBA" id="ARBA00023002"/>
    </source>
</evidence>
<comment type="caution">
    <text evidence="5">The sequence shown here is derived from an EMBL/GenBank/DDBJ whole genome shotgun (WGS) entry which is preliminary data.</text>
</comment>
<name>A0AA35UNR6_9PROT</name>
<feature type="transmembrane region" description="Helical" evidence="3">
    <location>
        <begin position="6"/>
        <end position="24"/>
    </location>
</feature>
<keyword evidence="3" id="KW-1133">Transmembrane helix</keyword>
<feature type="domain" description="FAD dependent oxidoreductase" evidence="4">
    <location>
        <begin position="7"/>
        <end position="401"/>
    </location>
</feature>
<accession>A0AA35UNR6</accession>
<dbReference type="GO" id="GO:0005737">
    <property type="term" value="C:cytoplasm"/>
    <property type="evidence" value="ECO:0007669"/>
    <property type="project" value="TreeGrafter"/>
</dbReference>
<dbReference type="GO" id="GO:0055130">
    <property type="term" value="P:D-alanine catabolic process"/>
    <property type="evidence" value="ECO:0007669"/>
    <property type="project" value="TreeGrafter"/>
</dbReference>